<evidence type="ECO:0000313" key="1">
    <source>
        <dbReference type="EMBL" id="MRX42119.1"/>
    </source>
</evidence>
<evidence type="ECO:0008006" key="3">
    <source>
        <dbReference type="Google" id="ProtNLM"/>
    </source>
</evidence>
<evidence type="ECO:0000313" key="2">
    <source>
        <dbReference type="Proteomes" id="UP000476511"/>
    </source>
</evidence>
<dbReference type="RefSeq" id="WP_154344535.1">
    <property type="nucleotide sequence ID" value="NZ_WKJD01000002.1"/>
</dbReference>
<dbReference type="AlphaFoldDB" id="A0A6L5QWQ7"/>
<accession>A0A6L5QWQ7</accession>
<comment type="caution">
    <text evidence="1">The sequence shown here is derived from an EMBL/GenBank/DDBJ whole genome shotgun (WGS) entry which is preliminary data.</text>
</comment>
<organism evidence="1 2">
    <name type="scientific">Agromyces kandeliae</name>
    <dbReference type="NCBI Taxonomy" id="2666141"/>
    <lineage>
        <taxon>Bacteria</taxon>
        <taxon>Bacillati</taxon>
        <taxon>Actinomycetota</taxon>
        <taxon>Actinomycetes</taxon>
        <taxon>Micrococcales</taxon>
        <taxon>Microbacteriaceae</taxon>
        <taxon>Agromyces</taxon>
    </lineage>
</organism>
<sequence length="253" mass="26635">MPSQVVSWLSPAIVAGPYQPGETLEVAVQVRNSGDGNSASIATVVVYWADPTVGFAQPEFFGATTVAVPPARTSPLTVTTPTMRRTIPASAPDHICLLAAVHHPQDRAGTVCDPVGDRHWAQRNLTAVTAQPGAPAMIPFDLANPTADDGEFVLLVRRTELSAVMPVVAELGAELSEIPPIVTLHGPDGRALTDPMRELSHGLSLAAHERVRVELAIEPEGELSPDAAIVAEAVLLRHDEQPVGSLGFVLRGA</sequence>
<gene>
    <name evidence="1" type="ORF">GJR97_00080</name>
</gene>
<protein>
    <recommendedName>
        <fullName evidence="3">CARDB domain-containing protein</fullName>
    </recommendedName>
</protein>
<dbReference type="EMBL" id="WKJD01000002">
    <property type="protein sequence ID" value="MRX42119.1"/>
    <property type="molecule type" value="Genomic_DNA"/>
</dbReference>
<dbReference type="Proteomes" id="UP000476511">
    <property type="component" value="Unassembled WGS sequence"/>
</dbReference>
<reference evidence="1 2" key="1">
    <citation type="submission" date="2019-11" db="EMBL/GenBank/DDBJ databases">
        <title>Agromyces kandeliae sp. nov., isolated from mangrove soil.</title>
        <authorList>
            <person name="Wang R."/>
        </authorList>
    </citation>
    <scope>NUCLEOTIDE SEQUENCE [LARGE SCALE GENOMIC DNA]</scope>
    <source>
        <strain evidence="1 2">Q22</strain>
    </source>
</reference>
<proteinExistence type="predicted"/>
<keyword evidence="2" id="KW-1185">Reference proteome</keyword>
<name>A0A6L5QWQ7_9MICO</name>